<proteinExistence type="inferred from homology"/>
<dbReference type="InterPro" id="IPR050786">
    <property type="entry name" value="EFG1_rRNA-proc"/>
</dbReference>
<dbReference type="GO" id="GO:0030688">
    <property type="term" value="C:preribosome, small subunit precursor"/>
    <property type="evidence" value="ECO:0007669"/>
    <property type="project" value="TreeGrafter"/>
</dbReference>
<evidence type="ECO:0000256" key="2">
    <source>
        <dbReference type="ARBA" id="ARBA00006916"/>
    </source>
</evidence>
<evidence type="ECO:0000256" key="5">
    <source>
        <dbReference type="ARBA" id="ARBA00022552"/>
    </source>
</evidence>
<dbReference type="Pfam" id="PF10153">
    <property type="entry name" value="Efg1"/>
    <property type="match status" value="1"/>
</dbReference>
<feature type="compositionally biased region" description="Basic and acidic residues" evidence="9">
    <location>
        <begin position="228"/>
        <end position="238"/>
    </location>
</feature>
<evidence type="ECO:0000256" key="9">
    <source>
        <dbReference type="SAM" id="MobiDB-lite"/>
    </source>
</evidence>
<gene>
    <name evidence="10" type="ORF">D9758_006685</name>
</gene>
<comment type="caution">
    <text evidence="10">The sequence shown here is derived from an EMBL/GenBank/DDBJ whole genome shotgun (WGS) entry which is preliminary data.</text>
</comment>
<evidence type="ECO:0000256" key="3">
    <source>
        <dbReference type="ARBA" id="ARBA00018689"/>
    </source>
</evidence>
<dbReference type="PANTHER" id="PTHR33911:SF1">
    <property type="entry name" value="RRNA-PROCESSING PROTEIN EFG1"/>
    <property type="match status" value="1"/>
</dbReference>
<keyword evidence="5" id="KW-0698">rRNA processing</keyword>
<dbReference type="AlphaFoldDB" id="A0A8H5GIW7"/>
<feature type="compositionally biased region" description="Acidic residues" evidence="9">
    <location>
        <begin position="239"/>
        <end position="276"/>
    </location>
</feature>
<keyword evidence="6 8" id="KW-0175">Coiled coil</keyword>
<organism evidence="10 11">
    <name type="scientific">Tetrapyrgos nigripes</name>
    <dbReference type="NCBI Taxonomy" id="182062"/>
    <lineage>
        <taxon>Eukaryota</taxon>
        <taxon>Fungi</taxon>
        <taxon>Dikarya</taxon>
        <taxon>Basidiomycota</taxon>
        <taxon>Agaricomycotina</taxon>
        <taxon>Agaricomycetes</taxon>
        <taxon>Agaricomycetidae</taxon>
        <taxon>Agaricales</taxon>
        <taxon>Marasmiineae</taxon>
        <taxon>Marasmiaceae</taxon>
        <taxon>Tetrapyrgos</taxon>
    </lineage>
</organism>
<dbReference type="Proteomes" id="UP000559256">
    <property type="component" value="Unassembled WGS sequence"/>
</dbReference>
<evidence type="ECO:0000256" key="6">
    <source>
        <dbReference type="ARBA" id="ARBA00023054"/>
    </source>
</evidence>
<feature type="coiled-coil region" evidence="8">
    <location>
        <begin position="65"/>
        <end position="123"/>
    </location>
</feature>
<evidence type="ECO:0000256" key="7">
    <source>
        <dbReference type="ARBA" id="ARBA00023242"/>
    </source>
</evidence>
<evidence type="ECO:0000256" key="4">
    <source>
        <dbReference type="ARBA" id="ARBA00019827"/>
    </source>
</evidence>
<comment type="similarity">
    <text evidence="2">Belongs to the EFG1 family.</text>
</comment>
<sequence length="276" mass="32196">MGPTRTEKHSSRNQASYPEAGPSKKRSKRTKETDVNAVPGVQKIKSTLRQTRRLLAKDNLAPDARITAERKLKSLEEDLAKAELSRKEKKIATRYHKIKFFERQKVVRKIKQLKKNISEADKSDRKKLESELFEQRVNLNFILHYPKTKKYISLFPPDVRHKDDTPHSEPISKTSSTDREREDIRNWIRERMTKGDLPLEAETEKESSRQKPSPKAQYPEKPTKQKKSKGEEIQPSRQEEEDDFFETQEEDSEEEDQGMEVAEAGDDDGEDEDEDE</sequence>
<dbReference type="InterPro" id="IPR019310">
    <property type="entry name" value="Efg1"/>
</dbReference>
<protein>
    <recommendedName>
        <fullName evidence="3">rRNA-processing protein EFG1</fullName>
    </recommendedName>
    <alternativeName>
        <fullName evidence="4">rRNA-processing protein efg1</fullName>
    </alternativeName>
</protein>
<keyword evidence="7" id="KW-0539">Nucleus</keyword>
<feature type="compositionally biased region" description="Basic and acidic residues" evidence="9">
    <location>
        <begin position="158"/>
        <end position="167"/>
    </location>
</feature>
<accession>A0A8H5GIW7</accession>
<feature type="compositionally biased region" description="Basic and acidic residues" evidence="9">
    <location>
        <begin position="176"/>
        <end position="194"/>
    </location>
</feature>
<comment type="subcellular location">
    <subcellularLocation>
        <location evidence="1">Nucleus</location>
        <location evidence="1">Nucleolus</location>
    </subcellularLocation>
</comment>
<feature type="region of interest" description="Disordered" evidence="9">
    <location>
        <begin position="157"/>
        <end position="276"/>
    </location>
</feature>
<evidence type="ECO:0000313" key="11">
    <source>
        <dbReference type="Proteomes" id="UP000559256"/>
    </source>
</evidence>
<reference evidence="10 11" key="1">
    <citation type="journal article" date="2020" name="ISME J.">
        <title>Uncovering the hidden diversity of litter-decomposition mechanisms in mushroom-forming fungi.</title>
        <authorList>
            <person name="Floudas D."/>
            <person name="Bentzer J."/>
            <person name="Ahren D."/>
            <person name="Johansson T."/>
            <person name="Persson P."/>
            <person name="Tunlid A."/>
        </authorList>
    </citation>
    <scope>NUCLEOTIDE SEQUENCE [LARGE SCALE GENOMIC DNA]</scope>
    <source>
        <strain evidence="10 11">CBS 291.85</strain>
    </source>
</reference>
<dbReference type="EMBL" id="JAACJM010000025">
    <property type="protein sequence ID" value="KAF5365926.1"/>
    <property type="molecule type" value="Genomic_DNA"/>
</dbReference>
<dbReference type="GO" id="GO:0005730">
    <property type="term" value="C:nucleolus"/>
    <property type="evidence" value="ECO:0007669"/>
    <property type="project" value="UniProtKB-SubCell"/>
</dbReference>
<name>A0A8H5GIW7_9AGAR</name>
<feature type="compositionally biased region" description="Basic and acidic residues" evidence="9">
    <location>
        <begin position="1"/>
        <end position="10"/>
    </location>
</feature>
<dbReference type="PANTHER" id="PTHR33911">
    <property type="entry name" value="RRNA-PROCESSING PROTEIN EFG1"/>
    <property type="match status" value="1"/>
</dbReference>
<evidence type="ECO:0000256" key="1">
    <source>
        <dbReference type="ARBA" id="ARBA00004604"/>
    </source>
</evidence>
<dbReference type="GO" id="GO:0000462">
    <property type="term" value="P:maturation of SSU-rRNA from tricistronic rRNA transcript (SSU-rRNA, 5.8S rRNA, LSU-rRNA)"/>
    <property type="evidence" value="ECO:0007669"/>
    <property type="project" value="TreeGrafter"/>
</dbReference>
<evidence type="ECO:0000256" key="8">
    <source>
        <dbReference type="SAM" id="Coils"/>
    </source>
</evidence>
<dbReference type="OrthoDB" id="47732at2759"/>
<feature type="region of interest" description="Disordered" evidence="9">
    <location>
        <begin position="1"/>
        <end position="44"/>
    </location>
</feature>
<evidence type="ECO:0000313" key="10">
    <source>
        <dbReference type="EMBL" id="KAF5365926.1"/>
    </source>
</evidence>
<keyword evidence="11" id="KW-1185">Reference proteome</keyword>